<accession>A0A3D8QSD5</accession>
<protein>
    <submittedName>
        <fullName evidence="1">Uncharacterized protein</fullName>
    </submittedName>
</protein>
<reference evidence="1 2" key="1">
    <citation type="journal article" date="2018" name="IMA Fungus">
        <title>IMA Genome-F 9: Draft genome sequence of Annulohypoxylon stygium, Aspergillus mulundensis, Berkeleyomyces basicola (syn. Thielaviopsis basicola), Ceratocystis smalleyi, two Cercospora beticola strains, Coleophoma cylindrospora, Fusarium fracticaudum, Phialophora cf. hyalina, and Morchella septimelata.</title>
        <authorList>
            <person name="Wingfield B.D."/>
            <person name="Bills G.F."/>
            <person name="Dong Y."/>
            <person name="Huang W."/>
            <person name="Nel W.J."/>
            <person name="Swalarsk-Parry B.S."/>
            <person name="Vaghefi N."/>
            <person name="Wilken P.M."/>
            <person name="An Z."/>
            <person name="de Beer Z.W."/>
            <person name="De Vos L."/>
            <person name="Chen L."/>
            <person name="Duong T.A."/>
            <person name="Gao Y."/>
            <person name="Hammerbacher A."/>
            <person name="Kikkert J.R."/>
            <person name="Li Y."/>
            <person name="Li H."/>
            <person name="Li K."/>
            <person name="Li Q."/>
            <person name="Liu X."/>
            <person name="Ma X."/>
            <person name="Naidoo K."/>
            <person name="Pethybridge S.J."/>
            <person name="Sun J."/>
            <person name="Steenkamp E.T."/>
            <person name="van der Nest M.A."/>
            <person name="van Wyk S."/>
            <person name="Wingfield M.J."/>
            <person name="Xiong C."/>
            <person name="Yue Q."/>
            <person name="Zhang X."/>
        </authorList>
    </citation>
    <scope>NUCLEOTIDE SEQUENCE [LARGE SCALE GENOMIC DNA]</scope>
    <source>
        <strain evidence="1 2">DSM 5745</strain>
    </source>
</reference>
<sequence length="216" mass="24395">MSKNGYKSYILSATVDLETSGTQTGNATKERTCQRKSIELMGEIARYLELPEHGIGAYCIYSGLRTKEQKWQVLILLEKPDKIAMTDEEIRKFRKEIADTFLHGNAPDAAHAVTGLRDFPWRLTASWETKGWAHVSKLAMYNGQHFVLGRDGERWDLVEGRALRKAMNQGESASPGWLSRVSNMLYAIIPTGKGQQRADLTLEEALEKMKQTTSEE</sequence>
<dbReference type="Proteomes" id="UP000256690">
    <property type="component" value="Unassembled WGS sequence"/>
</dbReference>
<dbReference type="RefSeq" id="XP_026599563.1">
    <property type="nucleotide sequence ID" value="XM_026751831.1"/>
</dbReference>
<organism evidence="1 2">
    <name type="scientific">Aspergillus mulundensis</name>
    <dbReference type="NCBI Taxonomy" id="1810919"/>
    <lineage>
        <taxon>Eukaryota</taxon>
        <taxon>Fungi</taxon>
        <taxon>Dikarya</taxon>
        <taxon>Ascomycota</taxon>
        <taxon>Pezizomycotina</taxon>
        <taxon>Eurotiomycetes</taxon>
        <taxon>Eurotiomycetidae</taxon>
        <taxon>Eurotiales</taxon>
        <taxon>Aspergillaceae</taxon>
        <taxon>Aspergillus</taxon>
        <taxon>Aspergillus subgen. Nidulantes</taxon>
    </lineage>
</organism>
<keyword evidence="2" id="KW-1185">Reference proteome</keyword>
<evidence type="ECO:0000313" key="1">
    <source>
        <dbReference type="EMBL" id="RDW64404.1"/>
    </source>
</evidence>
<gene>
    <name evidence="1" type="ORF">DSM5745_09815</name>
</gene>
<dbReference type="OrthoDB" id="4517758at2759"/>
<proteinExistence type="predicted"/>
<dbReference type="GeneID" id="38120185"/>
<evidence type="ECO:0000313" key="2">
    <source>
        <dbReference type="Proteomes" id="UP000256690"/>
    </source>
</evidence>
<dbReference type="EMBL" id="PVWQ01000014">
    <property type="protein sequence ID" value="RDW64404.1"/>
    <property type="molecule type" value="Genomic_DNA"/>
</dbReference>
<comment type="caution">
    <text evidence="1">The sequence shown here is derived from an EMBL/GenBank/DDBJ whole genome shotgun (WGS) entry which is preliminary data.</text>
</comment>
<dbReference type="AlphaFoldDB" id="A0A3D8QSD5"/>
<name>A0A3D8QSD5_9EURO</name>